<evidence type="ECO:0000313" key="2">
    <source>
        <dbReference type="EMBL" id="RED16822.1"/>
    </source>
</evidence>
<feature type="compositionally biased region" description="Gly residues" evidence="1">
    <location>
        <begin position="79"/>
        <end position="88"/>
    </location>
</feature>
<evidence type="ECO:0000256" key="1">
    <source>
        <dbReference type="SAM" id="MobiDB-lite"/>
    </source>
</evidence>
<feature type="region of interest" description="Disordered" evidence="1">
    <location>
        <begin position="35"/>
        <end position="110"/>
    </location>
</feature>
<dbReference type="EMBL" id="QRDP01000004">
    <property type="protein sequence ID" value="RED16822.1"/>
    <property type="molecule type" value="Genomic_DNA"/>
</dbReference>
<proteinExistence type="predicted"/>
<organism evidence="2 3">
    <name type="scientific">Parasphingopyxis lamellibrachiae</name>
    <dbReference type="NCBI Taxonomy" id="680125"/>
    <lineage>
        <taxon>Bacteria</taxon>
        <taxon>Pseudomonadati</taxon>
        <taxon>Pseudomonadota</taxon>
        <taxon>Alphaproteobacteria</taxon>
        <taxon>Sphingomonadales</taxon>
        <taxon>Sphingomonadaceae</taxon>
        <taxon>Parasphingopyxis</taxon>
    </lineage>
</organism>
<gene>
    <name evidence="2" type="ORF">DFR46_1854</name>
</gene>
<dbReference type="AlphaFoldDB" id="A0A3D9FGY2"/>
<dbReference type="Proteomes" id="UP000256310">
    <property type="component" value="Unassembled WGS sequence"/>
</dbReference>
<comment type="caution">
    <text evidence="2">The sequence shown here is derived from an EMBL/GenBank/DDBJ whole genome shotgun (WGS) entry which is preliminary data.</text>
</comment>
<keyword evidence="3" id="KW-1185">Reference proteome</keyword>
<dbReference type="InterPro" id="IPR006311">
    <property type="entry name" value="TAT_signal"/>
</dbReference>
<protein>
    <submittedName>
        <fullName evidence="2">Uncharacterized protein</fullName>
    </submittedName>
</protein>
<dbReference type="OrthoDB" id="7629711at2"/>
<reference evidence="2 3" key="1">
    <citation type="submission" date="2018-07" db="EMBL/GenBank/DDBJ databases">
        <title>Genomic Encyclopedia of Type Strains, Phase IV (KMG-IV): sequencing the most valuable type-strain genomes for metagenomic binning, comparative biology and taxonomic classification.</title>
        <authorList>
            <person name="Goeker M."/>
        </authorList>
    </citation>
    <scope>NUCLEOTIDE SEQUENCE [LARGE SCALE GENOMIC DNA]</scope>
    <source>
        <strain evidence="2 3">DSM 26725</strain>
    </source>
</reference>
<sequence length="110" mass="10621">MSKKLDRRSFLRRMGATASIGALGIVTGTGAARAQITDSDGGANADPGGQGRGGRRSSVTGITDSDGGATADRANYGRGTPGGAGSGTGCSDSDGGANADPANTAPCPDY</sequence>
<evidence type="ECO:0000313" key="3">
    <source>
        <dbReference type="Proteomes" id="UP000256310"/>
    </source>
</evidence>
<name>A0A3D9FGY2_9SPHN</name>
<dbReference type="PROSITE" id="PS51318">
    <property type="entry name" value="TAT"/>
    <property type="match status" value="1"/>
</dbReference>
<dbReference type="RefSeq" id="WP_116236189.1">
    <property type="nucleotide sequence ID" value="NZ_QRDP01000004.1"/>
</dbReference>
<accession>A0A3D9FGY2</accession>